<dbReference type="GO" id="GO:0004130">
    <property type="term" value="F:cytochrome-c peroxidase activity"/>
    <property type="evidence" value="ECO:0007669"/>
    <property type="project" value="TreeGrafter"/>
</dbReference>
<keyword evidence="5" id="KW-0574">Periplasm</keyword>
<evidence type="ECO:0000256" key="9">
    <source>
        <dbReference type="PIRSR" id="PIRSR000294-2"/>
    </source>
</evidence>
<dbReference type="GO" id="GO:0009055">
    <property type="term" value="F:electron transfer activity"/>
    <property type="evidence" value="ECO:0007669"/>
    <property type="project" value="InterPro"/>
</dbReference>
<organism evidence="12 13">
    <name type="scientific">Noviherbaspirillum galbum</name>
    <dbReference type="NCBI Taxonomy" id="2709383"/>
    <lineage>
        <taxon>Bacteria</taxon>
        <taxon>Pseudomonadati</taxon>
        <taxon>Pseudomonadota</taxon>
        <taxon>Betaproteobacteria</taxon>
        <taxon>Burkholderiales</taxon>
        <taxon>Oxalobacteraceae</taxon>
        <taxon>Noviherbaspirillum</taxon>
    </lineage>
</organism>
<evidence type="ECO:0000256" key="5">
    <source>
        <dbReference type="ARBA" id="ARBA00022764"/>
    </source>
</evidence>
<dbReference type="Pfam" id="PF03150">
    <property type="entry name" value="CCP_MauG"/>
    <property type="match status" value="1"/>
</dbReference>
<feature type="domain" description="Cytochrome c" evidence="11">
    <location>
        <begin position="59"/>
        <end position="160"/>
    </location>
</feature>
<proteinExistence type="predicted"/>
<protein>
    <submittedName>
        <fullName evidence="12">C-type cytochrome</fullName>
    </submittedName>
</protein>
<dbReference type="InterPro" id="IPR036909">
    <property type="entry name" value="Cyt_c-like_dom_sf"/>
</dbReference>
<dbReference type="InterPro" id="IPR009056">
    <property type="entry name" value="Cyt_c-like_dom"/>
</dbReference>
<evidence type="ECO:0000256" key="3">
    <source>
        <dbReference type="ARBA" id="ARBA00022723"/>
    </source>
</evidence>
<sequence length="351" mass="37779">MKSIRYLSLVKTAITAIGLACTAIVAGAADDSLKPTREDRKWLMPRTPPAPADNQPNAARVALGKALFFDTRLSADGNMACASCHNPMYGWSDGLGTARGNKSKVLGRASPTIVNAAYNSIQMWDGRKASLEDQAMGPMESADEMAADIEAMFKWLNGEPAYKAMFAKAYPREAIDAKTLSKAIASFERTVVSTTSPFDRWVAGDARAMTKQQVLGFRLFSDPAKGNCASCHQAPNFTDNGFHNIGLASYGDGHGDAGRFAIKPLPSMRGAFKTPTLRDVALTGPYFHDGSAKTLADVMEHYRRGGHNKLDLSPNVRPLALSDDESAAIVAFMEALTSKPKAVTLPRLPAY</sequence>
<dbReference type="PROSITE" id="PS51007">
    <property type="entry name" value="CYTC"/>
    <property type="match status" value="2"/>
</dbReference>
<evidence type="ECO:0000256" key="4">
    <source>
        <dbReference type="ARBA" id="ARBA00022729"/>
    </source>
</evidence>
<dbReference type="PIRSF" id="PIRSF000294">
    <property type="entry name" value="Cytochrome-c_peroxidase"/>
    <property type="match status" value="1"/>
</dbReference>
<keyword evidence="4 10" id="KW-0732">Signal</keyword>
<feature type="binding site" description="covalent" evidence="8">
    <location>
        <position position="231"/>
    </location>
    <ligand>
        <name>heme c</name>
        <dbReference type="ChEBI" id="CHEBI:61717"/>
        <label>2</label>
    </ligand>
</feature>
<dbReference type="GO" id="GO:0042597">
    <property type="term" value="C:periplasmic space"/>
    <property type="evidence" value="ECO:0007669"/>
    <property type="project" value="UniProtKB-SubCell"/>
</dbReference>
<dbReference type="InterPro" id="IPR004852">
    <property type="entry name" value="Di-haem_cyt_c_peroxidsae"/>
</dbReference>
<feature type="binding site" description="covalent" evidence="8">
    <location>
        <position position="81"/>
    </location>
    <ligand>
        <name>heme c</name>
        <dbReference type="ChEBI" id="CHEBI:61717"/>
        <label>1</label>
    </ligand>
</feature>
<accession>A0A6B3SJ10</accession>
<keyword evidence="13" id="KW-1185">Reference proteome</keyword>
<evidence type="ECO:0000259" key="11">
    <source>
        <dbReference type="PROSITE" id="PS51007"/>
    </source>
</evidence>
<evidence type="ECO:0000256" key="1">
    <source>
        <dbReference type="ARBA" id="ARBA00004418"/>
    </source>
</evidence>
<dbReference type="PANTHER" id="PTHR30600">
    <property type="entry name" value="CYTOCHROME C PEROXIDASE-RELATED"/>
    <property type="match status" value="1"/>
</dbReference>
<feature type="binding site" description="covalent" evidence="8">
    <location>
        <position position="228"/>
    </location>
    <ligand>
        <name>heme c</name>
        <dbReference type="ChEBI" id="CHEBI:61717"/>
        <label>2</label>
    </ligand>
</feature>
<gene>
    <name evidence="12" type="ORF">G3574_07125</name>
</gene>
<dbReference type="Gene3D" id="1.10.760.10">
    <property type="entry name" value="Cytochrome c-like domain"/>
    <property type="match status" value="2"/>
</dbReference>
<reference evidence="12 13" key="1">
    <citation type="submission" date="2020-02" db="EMBL/GenBank/DDBJ databases">
        <authorList>
            <person name="Kim M.K."/>
        </authorList>
    </citation>
    <scope>NUCLEOTIDE SEQUENCE [LARGE SCALE GENOMIC DNA]</scope>
    <source>
        <strain evidence="12 13">17J57-3</strain>
    </source>
</reference>
<dbReference type="InterPro" id="IPR026259">
    <property type="entry name" value="MauG/Cytc_peroxidase"/>
</dbReference>
<keyword evidence="6" id="KW-0560">Oxidoreductase</keyword>
<evidence type="ECO:0000313" key="12">
    <source>
        <dbReference type="EMBL" id="NEX60844.1"/>
    </source>
</evidence>
<keyword evidence="3 9" id="KW-0479">Metal-binding</keyword>
<dbReference type="Pfam" id="PF00034">
    <property type="entry name" value="Cytochrom_C"/>
    <property type="match status" value="1"/>
</dbReference>
<evidence type="ECO:0000256" key="2">
    <source>
        <dbReference type="ARBA" id="ARBA00022617"/>
    </source>
</evidence>
<dbReference type="GO" id="GO:0020037">
    <property type="term" value="F:heme binding"/>
    <property type="evidence" value="ECO:0007669"/>
    <property type="project" value="InterPro"/>
</dbReference>
<evidence type="ECO:0000313" key="13">
    <source>
        <dbReference type="Proteomes" id="UP000482155"/>
    </source>
</evidence>
<comment type="cofactor">
    <cofactor evidence="8">
        <name>heme</name>
        <dbReference type="ChEBI" id="CHEBI:30413"/>
    </cofactor>
    <text evidence="8">Binds 2 heme groups.</text>
</comment>
<feature type="binding site" description="axial binding residue" evidence="9">
    <location>
        <position position="232"/>
    </location>
    <ligand>
        <name>heme c</name>
        <dbReference type="ChEBI" id="CHEBI:61717"/>
        <label>2</label>
    </ligand>
    <ligandPart>
        <name>Fe</name>
        <dbReference type="ChEBI" id="CHEBI:18248"/>
    </ligandPart>
</feature>
<evidence type="ECO:0000256" key="10">
    <source>
        <dbReference type="SAM" id="SignalP"/>
    </source>
</evidence>
<feature type="binding site" description="covalent" evidence="8">
    <location>
        <position position="84"/>
    </location>
    <ligand>
        <name>heme c</name>
        <dbReference type="ChEBI" id="CHEBI:61717"/>
        <label>1</label>
    </ligand>
</feature>
<dbReference type="InterPro" id="IPR051395">
    <property type="entry name" value="Cytochrome_c_Peroxidase/MauG"/>
</dbReference>
<dbReference type="PANTHER" id="PTHR30600:SF10">
    <property type="entry name" value="BLL6722 PROTEIN"/>
    <property type="match status" value="1"/>
</dbReference>
<feature type="chain" id="PRO_5025503931" evidence="10">
    <location>
        <begin position="29"/>
        <end position="351"/>
    </location>
</feature>
<evidence type="ECO:0000256" key="8">
    <source>
        <dbReference type="PIRSR" id="PIRSR000294-1"/>
    </source>
</evidence>
<feature type="domain" description="Cytochrome c" evidence="11">
    <location>
        <begin position="211"/>
        <end position="337"/>
    </location>
</feature>
<comment type="caution">
    <text evidence="12">The sequence shown here is derived from an EMBL/GenBank/DDBJ whole genome shotgun (WGS) entry which is preliminary data.</text>
</comment>
<keyword evidence="2 8" id="KW-0349">Heme</keyword>
<dbReference type="AlphaFoldDB" id="A0A6B3SJ10"/>
<dbReference type="Proteomes" id="UP000482155">
    <property type="component" value="Unassembled WGS sequence"/>
</dbReference>
<feature type="binding site" description="axial binding residue" evidence="9">
    <location>
        <position position="85"/>
    </location>
    <ligand>
        <name>heme c</name>
        <dbReference type="ChEBI" id="CHEBI:61717"/>
        <label>1</label>
    </ligand>
    <ligandPart>
        <name>Fe</name>
        <dbReference type="ChEBI" id="CHEBI:18248"/>
    </ligandPart>
</feature>
<name>A0A6B3SJ10_9BURK</name>
<dbReference type="GO" id="GO:0046872">
    <property type="term" value="F:metal ion binding"/>
    <property type="evidence" value="ECO:0007669"/>
    <property type="project" value="UniProtKB-KW"/>
</dbReference>
<comment type="PTM">
    <text evidence="8">Binds 2 heme groups per subunit.</text>
</comment>
<comment type="subcellular location">
    <subcellularLocation>
        <location evidence="1">Periplasm</location>
    </subcellularLocation>
</comment>
<dbReference type="EMBL" id="JAAIVB010000021">
    <property type="protein sequence ID" value="NEX60844.1"/>
    <property type="molecule type" value="Genomic_DNA"/>
</dbReference>
<evidence type="ECO:0000256" key="6">
    <source>
        <dbReference type="ARBA" id="ARBA00023002"/>
    </source>
</evidence>
<evidence type="ECO:0000256" key="7">
    <source>
        <dbReference type="ARBA" id="ARBA00023004"/>
    </source>
</evidence>
<feature type="signal peptide" evidence="10">
    <location>
        <begin position="1"/>
        <end position="28"/>
    </location>
</feature>
<keyword evidence="7 9" id="KW-0408">Iron</keyword>
<dbReference type="RefSeq" id="WP_163961480.1">
    <property type="nucleotide sequence ID" value="NZ_JAAIVB010000021.1"/>
</dbReference>
<dbReference type="SUPFAM" id="SSF46626">
    <property type="entry name" value="Cytochrome c"/>
    <property type="match status" value="2"/>
</dbReference>